<dbReference type="AlphaFoldDB" id="A0A4Y2LYE6"/>
<dbReference type="Pfam" id="PF00075">
    <property type="entry name" value="RNase_H"/>
    <property type="match status" value="1"/>
</dbReference>
<comment type="caution">
    <text evidence="2">The sequence shown here is derived from an EMBL/GenBank/DDBJ whole genome shotgun (WGS) entry which is preliminary data.</text>
</comment>
<dbReference type="InterPro" id="IPR036397">
    <property type="entry name" value="RNaseH_sf"/>
</dbReference>
<evidence type="ECO:0000313" key="2">
    <source>
        <dbReference type="EMBL" id="GBN19801.1"/>
    </source>
</evidence>
<dbReference type="InterPro" id="IPR002156">
    <property type="entry name" value="RNaseH_domain"/>
</dbReference>
<dbReference type="CDD" id="cd09276">
    <property type="entry name" value="Rnase_HI_RT_non_LTR"/>
    <property type="match status" value="1"/>
</dbReference>
<dbReference type="GO" id="GO:0004523">
    <property type="term" value="F:RNA-DNA hybrid ribonuclease activity"/>
    <property type="evidence" value="ECO:0007669"/>
    <property type="project" value="InterPro"/>
</dbReference>
<reference evidence="2 3" key="1">
    <citation type="journal article" date="2019" name="Sci. Rep.">
        <title>Orb-weaving spider Araneus ventricosus genome elucidates the spidroin gene catalogue.</title>
        <authorList>
            <person name="Kono N."/>
            <person name="Nakamura H."/>
            <person name="Ohtoshi R."/>
            <person name="Moran D.A.P."/>
            <person name="Shinohara A."/>
            <person name="Yoshida Y."/>
            <person name="Fujiwara M."/>
            <person name="Mori M."/>
            <person name="Tomita M."/>
            <person name="Arakawa K."/>
        </authorList>
    </citation>
    <scope>NUCLEOTIDE SEQUENCE [LARGE SCALE GENOMIC DNA]</scope>
</reference>
<evidence type="ECO:0000259" key="1">
    <source>
        <dbReference type="PROSITE" id="PS50879"/>
    </source>
</evidence>
<organism evidence="2 3">
    <name type="scientific">Araneus ventricosus</name>
    <name type="common">Orbweaver spider</name>
    <name type="synonym">Epeira ventricosa</name>
    <dbReference type="NCBI Taxonomy" id="182803"/>
    <lineage>
        <taxon>Eukaryota</taxon>
        <taxon>Metazoa</taxon>
        <taxon>Ecdysozoa</taxon>
        <taxon>Arthropoda</taxon>
        <taxon>Chelicerata</taxon>
        <taxon>Arachnida</taxon>
        <taxon>Araneae</taxon>
        <taxon>Araneomorphae</taxon>
        <taxon>Entelegynae</taxon>
        <taxon>Araneoidea</taxon>
        <taxon>Araneidae</taxon>
        <taxon>Araneus</taxon>
    </lineage>
</organism>
<dbReference type="Proteomes" id="UP000499080">
    <property type="component" value="Unassembled WGS sequence"/>
</dbReference>
<name>A0A4Y2LYE6_ARAVE</name>
<proteinExistence type="predicted"/>
<dbReference type="PROSITE" id="PS50879">
    <property type="entry name" value="RNASE_H_1"/>
    <property type="match status" value="1"/>
</dbReference>
<dbReference type="Gene3D" id="3.30.420.10">
    <property type="entry name" value="Ribonuclease H-like superfamily/Ribonuclease H"/>
    <property type="match status" value="1"/>
</dbReference>
<dbReference type="OrthoDB" id="6433748at2759"/>
<feature type="domain" description="RNase H type-1" evidence="1">
    <location>
        <begin position="234"/>
        <end position="360"/>
    </location>
</feature>
<evidence type="ECO:0000313" key="3">
    <source>
        <dbReference type="Proteomes" id="UP000499080"/>
    </source>
</evidence>
<keyword evidence="3" id="KW-1185">Reference proteome</keyword>
<protein>
    <recommendedName>
        <fullName evidence="1">RNase H type-1 domain-containing protein</fullName>
    </recommendedName>
</protein>
<gene>
    <name evidence="2" type="ORF">AVEN_62838_1</name>
</gene>
<dbReference type="InterPro" id="IPR012337">
    <property type="entry name" value="RNaseH-like_sf"/>
</dbReference>
<dbReference type="GO" id="GO:0003676">
    <property type="term" value="F:nucleic acid binding"/>
    <property type="evidence" value="ECO:0007669"/>
    <property type="project" value="InterPro"/>
</dbReference>
<dbReference type="EMBL" id="BGPR01006525">
    <property type="protein sequence ID" value="GBN19801.1"/>
    <property type="molecule type" value="Genomic_DNA"/>
</dbReference>
<dbReference type="PANTHER" id="PTHR33481">
    <property type="entry name" value="REVERSE TRANSCRIPTASE"/>
    <property type="match status" value="1"/>
</dbReference>
<dbReference type="PANTHER" id="PTHR33481:SF1">
    <property type="entry name" value="ENDONUCLEASE_EXONUCLEASE_PHOSPHATASE DOMAIN-CONTAINING PROTEIN-RELATED"/>
    <property type="match status" value="1"/>
</dbReference>
<accession>A0A4Y2LYE6</accession>
<dbReference type="SUPFAM" id="SSF53098">
    <property type="entry name" value="Ribonuclease H-like"/>
    <property type="match status" value="1"/>
</dbReference>
<sequence length="491" mass="56057">MGFIQRQLQTAINNMTDWASTNGFIFSPQKTVCMHFCRRRGLHPDPDLQLNGSPIPIVQETKFLGIVFDTKLTFRSRIKHLKTKCIRPLNIMKVLSSTSWGADKVSLMRIYRSLVHSKLDYGVPVYGSAAKSTLKMLDSVHHQGLRIATGAFRTTPIPSLHVISGEPSLELRRRRLSLSYFYKIKSDESHPQHFKVINPIFGSLFSVRLSFTPTFGLQNWENLEQHFYDHRQHYSDYVPIYTDGSKSDNHVGSAAVFPDFTIAETLHPFCSIYTSELYAIFLWLLKISTLNFKKAIIYTDSRSGINALRSAKHNKHPLVMQCLHLHHTLKKTKIKYCWIHGHVGIPGNERADKAAKSTNASRDCRSLSYLNIEYGKESGTGSQTINFIKCSLQSKVLNLTIRKHDVILTRLRVGHTFLTHRHLLHSDPAPICNGCNCILSVEHILCQCKNFYSQRQAHFGAHIIDLIDILGTNPCVNVFTFLKEVQFFKFI</sequence>